<dbReference type="GO" id="GO:0016616">
    <property type="term" value="F:oxidoreductase activity, acting on the CH-OH group of donors, NAD or NADP as acceptor"/>
    <property type="evidence" value="ECO:0007669"/>
    <property type="project" value="InterPro"/>
</dbReference>
<dbReference type="PRINTS" id="PR00080">
    <property type="entry name" value="SDRFAMILY"/>
</dbReference>
<protein>
    <submittedName>
        <fullName evidence="5">SDR family oxidoreductase</fullName>
    </submittedName>
</protein>
<keyword evidence="6" id="KW-1185">Reference proteome</keyword>
<dbReference type="PRINTS" id="PR00081">
    <property type="entry name" value="GDHRDH"/>
</dbReference>
<keyword evidence="3" id="KW-0560">Oxidoreductase</keyword>
<evidence type="ECO:0000256" key="3">
    <source>
        <dbReference type="ARBA" id="ARBA00023002"/>
    </source>
</evidence>
<reference evidence="5" key="1">
    <citation type="submission" date="2020-10" db="EMBL/GenBank/DDBJ databases">
        <authorList>
            <person name="Castelo-Branco R."/>
            <person name="Eusebio N."/>
            <person name="Adriana R."/>
            <person name="Vieira A."/>
            <person name="Brugerolle De Fraissinette N."/>
            <person name="Rezende De Castro R."/>
            <person name="Schneider M.P."/>
            <person name="Vasconcelos V."/>
            <person name="Leao P.N."/>
        </authorList>
    </citation>
    <scope>NUCLEOTIDE SEQUENCE</scope>
    <source>
        <strain evidence="5">LEGE 12446</strain>
    </source>
</reference>
<evidence type="ECO:0000256" key="2">
    <source>
        <dbReference type="ARBA" id="ARBA00022857"/>
    </source>
</evidence>
<evidence type="ECO:0000313" key="6">
    <source>
        <dbReference type="Proteomes" id="UP000622533"/>
    </source>
</evidence>
<name>A0A8J7A9Q9_DESMC</name>
<comment type="caution">
    <text evidence="5">The sequence shown here is derived from an EMBL/GenBank/DDBJ whole genome shotgun (WGS) entry which is preliminary data.</text>
</comment>
<evidence type="ECO:0000256" key="4">
    <source>
        <dbReference type="RuleBase" id="RU000363"/>
    </source>
</evidence>
<dbReference type="PROSITE" id="PS00061">
    <property type="entry name" value="ADH_SHORT"/>
    <property type="match status" value="1"/>
</dbReference>
<dbReference type="Pfam" id="PF00106">
    <property type="entry name" value="adh_short"/>
    <property type="match status" value="1"/>
</dbReference>
<dbReference type="InterPro" id="IPR002347">
    <property type="entry name" value="SDR_fam"/>
</dbReference>
<keyword evidence="2" id="KW-0521">NADP</keyword>
<dbReference type="CDD" id="cd05324">
    <property type="entry name" value="carb_red_PTCR-like_SDR_c"/>
    <property type="match status" value="1"/>
</dbReference>
<evidence type="ECO:0000256" key="1">
    <source>
        <dbReference type="ARBA" id="ARBA00006484"/>
    </source>
</evidence>
<dbReference type="RefSeq" id="WP_193925554.1">
    <property type="nucleotide sequence ID" value="NZ_JADEXS020000001.1"/>
</dbReference>
<organism evidence="5 6">
    <name type="scientific">Desmonostoc muscorum LEGE 12446</name>
    <dbReference type="NCBI Taxonomy" id="1828758"/>
    <lineage>
        <taxon>Bacteria</taxon>
        <taxon>Bacillati</taxon>
        <taxon>Cyanobacteriota</taxon>
        <taxon>Cyanophyceae</taxon>
        <taxon>Nostocales</taxon>
        <taxon>Nostocaceae</taxon>
        <taxon>Desmonostoc</taxon>
    </lineage>
</organism>
<gene>
    <name evidence="5" type="ORF">IQ276_36675</name>
</gene>
<dbReference type="InterPro" id="IPR020904">
    <property type="entry name" value="Sc_DH/Rdtase_CS"/>
</dbReference>
<dbReference type="InterPro" id="IPR045313">
    <property type="entry name" value="CBR1-like"/>
</dbReference>
<dbReference type="AlphaFoldDB" id="A0A8J7A9Q9"/>
<comment type="similarity">
    <text evidence="1 4">Belongs to the short-chain dehydrogenases/reductases (SDR) family.</text>
</comment>
<dbReference type="Proteomes" id="UP000622533">
    <property type="component" value="Unassembled WGS sequence"/>
</dbReference>
<dbReference type="SUPFAM" id="SSF51735">
    <property type="entry name" value="NAD(P)-binding Rossmann-fold domains"/>
    <property type="match status" value="1"/>
</dbReference>
<dbReference type="EMBL" id="JADEXS010001047">
    <property type="protein sequence ID" value="MBE9027761.1"/>
    <property type="molecule type" value="Genomic_DNA"/>
</dbReference>
<sequence length="246" mass="26036">MSEDLKGKVALITGANKGIGYEIARQLGSRGATVLVGARDIGRGQEAANKLGLSDIDAKAVQLDVVDQKTIDSTAQQIESEFGKLDILVNNAGILSDGDRLPPSQVDIQTLRHTYETNVFGVFAVTKALLPLLKKSTAGRIVNISSGLGSLTLNLDPNYEFANMKLVAYNSSKTAVNALTVLFAAELKDTPIKVNAADPGFTATDINQNQGYRTVEQGAKAAVRLATLPDDGSTGGFFDENGVLPW</sequence>
<dbReference type="Gene3D" id="3.40.50.720">
    <property type="entry name" value="NAD(P)-binding Rossmann-like Domain"/>
    <property type="match status" value="1"/>
</dbReference>
<dbReference type="PANTHER" id="PTHR43490:SF99">
    <property type="entry name" value="SHORT-CHAIN DEHYDROGENASE_REDUCTASE"/>
    <property type="match status" value="1"/>
</dbReference>
<evidence type="ECO:0000313" key="5">
    <source>
        <dbReference type="EMBL" id="MBE9027761.1"/>
    </source>
</evidence>
<dbReference type="PANTHER" id="PTHR43490">
    <property type="entry name" value="(+)-NEOMENTHOL DEHYDROGENASE"/>
    <property type="match status" value="1"/>
</dbReference>
<accession>A0A8J7A9Q9</accession>
<dbReference type="InterPro" id="IPR036291">
    <property type="entry name" value="NAD(P)-bd_dom_sf"/>
</dbReference>
<proteinExistence type="inferred from homology"/>